<keyword evidence="1" id="KW-1133">Transmembrane helix</keyword>
<dbReference type="Proteomes" id="UP000001591">
    <property type="component" value="Chromosome"/>
</dbReference>
<dbReference type="AlphaFoldDB" id="B6IWA5"/>
<sequence length="103" mass="11042">MTGGRTGVPALTARDWAGKAAAGLVLGFLLALGASGLLRTLLNAGEPFFSAKGQFSMWMMAPVWALVLSFCFLFRSGLRAWMWLLAANIPVWGLTAWLGGLRL</sequence>
<evidence type="ECO:0000313" key="2">
    <source>
        <dbReference type="EMBL" id="ACJ00579.1"/>
    </source>
</evidence>
<protein>
    <recommendedName>
        <fullName evidence="4">Iron uptake protein</fullName>
    </recommendedName>
</protein>
<proteinExistence type="predicted"/>
<feature type="transmembrane region" description="Helical" evidence="1">
    <location>
        <begin position="20"/>
        <end position="42"/>
    </location>
</feature>
<evidence type="ECO:0000313" key="3">
    <source>
        <dbReference type="Proteomes" id="UP000001591"/>
    </source>
</evidence>
<accession>B6IWA5</accession>
<dbReference type="KEGG" id="rce:RC1_3217"/>
<dbReference type="EMBL" id="CP000613">
    <property type="protein sequence ID" value="ACJ00579.1"/>
    <property type="molecule type" value="Genomic_DNA"/>
</dbReference>
<gene>
    <name evidence="2" type="ordered locus">RC1_3217</name>
</gene>
<dbReference type="HOGENOM" id="CLU_171676_0_1_5"/>
<keyword evidence="1" id="KW-0472">Membrane</keyword>
<keyword evidence="1" id="KW-0812">Transmembrane</keyword>
<dbReference type="RefSeq" id="WP_012568358.1">
    <property type="nucleotide sequence ID" value="NC_011420.2"/>
</dbReference>
<feature type="transmembrane region" description="Helical" evidence="1">
    <location>
        <begin position="54"/>
        <end position="75"/>
    </location>
</feature>
<evidence type="ECO:0000256" key="1">
    <source>
        <dbReference type="SAM" id="Phobius"/>
    </source>
</evidence>
<name>B6IWA5_RHOCS</name>
<dbReference type="STRING" id="414684.RC1_3217"/>
<reference evidence="2 3" key="1">
    <citation type="journal article" date="2010" name="BMC Genomics">
        <title>Metabolic flexibility revealed in the genome of the cyst-forming alpha-1 proteobacterium Rhodospirillum centenum.</title>
        <authorList>
            <person name="Lu Y.K."/>
            <person name="Marden J."/>
            <person name="Han M."/>
            <person name="Swingley W.D."/>
            <person name="Mastrian S.D."/>
            <person name="Chowdhury S.R."/>
            <person name="Hao J."/>
            <person name="Helmy T."/>
            <person name="Kim S."/>
            <person name="Kurdoglu A.A."/>
            <person name="Matthies H.J."/>
            <person name="Rollo D."/>
            <person name="Stothard P."/>
            <person name="Blankenship R.E."/>
            <person name="Bauer C.E."/>
            <person name="Touchman J.W."/>
        </authorList>
    </citation>
    <scope>NUCLEOTIDE SEQUENCE [LARGE SCALE GENOMIC DNA]</scope>
    <source>
        <strain evidence="3">ATCC 51521 / SW</strain>
    </source>
</reference>
<evidence type="ECO:0008006" key="4">
    <source>
        <dbReference type="Google" id="ProtNLM"/>
    </source>
</evidence>
<feature type="transmembrane region" description="Helical" evidence="1">
    <location>
        <begin position="81"/>
        <end position="101"/>
    </location>
</feature>
<organism evidence="2 3">
    <name type="scientific">Rhodospirillum centenum (strain ATCC 51521 / SW)</name>
    <dbReference type="NCBI Taxonomy" id="414684"/>
    <lineage>
        <taxon>Bacteria</taxon>
        <taxon>Pseudomonadati</taxon>
        <taxon>Pseudomonadota</taxon>
        <taxon>Alphaproteobacteria</taxon>
        <taxon>Rhodospirillales</taxon>
        <taxon>Rhodospirillaceae</taxon>
        <taxon>Rhodospirillum</taxon>
    </lineage>
</organism>
<dbReference type="OrthoDB" id="7509319at2"/>
<keyword evidence="3" id="KW-1185">Reference proteome</keyword>